<dbReference type="Proteomes" id="UP000178264">
    <property type="component" value="Unassembled WGS sequence"/>
</dbReference>
<dbReference type="EMBL" id="MGER01000062">
    <property type="protein sequence ID" value="OGL87719.1"/>
    <property type="molecule type" value="Genomic_DNA"/>
</dbReference>
<name>A0A1F7VAY3_9BACT</name>
<evidence type="ECO:0000313" key="2">
    <source>
        <dbReference type="EMBL" id="OGL87719.1"/>
    </source>
</evidence>
<comment type="caution">
    <text evidence="2">The sequence shown here is derived from an EMBL/GenBank/DDBJ whole genome shotgun (WGS) entry which is preliminary data.</text>
</comment>
<sequence>MLVERQASRRKHITMLAAIVFVNSVVGYLLYQNFFHTKSAPRVQEAPIVSATPSKVSAAIAAVETLAGSLDRSVIESEEYRSLQKYGTWPLEEARTGKVNPFIPAFGP</sequence>
<feature type="transmembrane region" description="Helical" evidence="1">
    <location>
        <begin position="12"/>
        <end position="31"/>
    </location>
</feature>
<reference evidence="2 3" key="1">
    <citation type="journal article" date="2016" name="Nat. Commun.">
        <title>Thousands of microbial genomes shed light on interconnected biogeochemical processes in an aquifer system.</title>
        <authorList>
            <person name="Anantharaman K."/>
            <person name="Brown C.T."/>
            <person name="Hug L.A."/>
            <person name="Sharon I."/>
            <person name="Castelle C.J."/>
            <person name="Probst A.J."/>
            <person name="Thomas B.C."/>
            <person name="Singh A."/>
            <person name="Wilkins M.J."/>
            <person name="Karaoz U."/>
            <person name="Brodie E.L."/>
            <person name="Williams K.H."/>
            <person name="Hubbard S.S."/>
            <person name="Banfield J.F."/>
        </authorList>
    </citation>
    <scope>NUCLEOTIDE SEQUENCE [LARGE SCALE GENOMIC DNA]</scope>
</reference>
<dbReference type="AlphaFoldDB" id="A0A1F7VAY3"/>
<evidence type="ECO:0000313" key="3">
    <source>
        <dbReference type="Proteomes" id="UP000178264"/>
    </source>
</evidence>
<gene>
    <name evidence="2" type="ORF">A3I42_03355</name>
</gene>
<organism evidence="2 3">
    <name type="scientific">Candidatus Uhrbacteria bacterium RIFCSPLOWO2_02_FULL_49_11</name>
    <dbReference type="NCBI Taxonomy" id="1802409"/>
    <lineage>
        <taxon>Bacteria</taxon>
        <taxon>Candidatus Uhriibacteriota</taxon>
    </lineage>
</organism>
<proteinExistence type="predicted"/>
<keyword evidence="1" id="KW-0812">Transmembrane</keyword>
<keyword evidence="1" id="KW-0472">Membrane</keyword>
<accession>A0A1F7VAY3</accession>
<keyword evidence="1" id="KW-1133">Transmembrane helix</keyword>
<protein>
    <submittedName>
        <fullName evidence="2">Uncharacterized protein</fullName>
    </submittedName>
</protein>
<evidence type="ECO:0000256" key="1">
    <source>
        <dbReference type="SAM" id="Phobius"/>
    </source>
</evidence>